<feature type="domain" description="NAD-dependent epimerase/dehydratase" evidence="3">
    <location>
        <begin position="11"/>
        <end position="268"/>
    </location>
</feature>
<evidence type="ECO:0000313" key="5">
    <source>
        <dbReference type="Proteomes" id="UP000076154"/>
    </source>
</evidence>
<evidence type="ECO:0000256" key="2">
    <source>
        <dbReference type="ARBA" id="ARBA00023445"/>
    </source>
</evidence>
<comment type="similarity">
    <text evidence="2">Belongs to the NAD(P)-dependent epimerase/dehydratase family. Dihydroflavonol-4-reductase subfamily.</text>
</comment>
<dbReference type="PANTHER" id="PTHR10366:SF564">
    <property type="entry name" value="STEROL-4-ALPHA-CARBOXYLATE 3-DEHYDROGENASE, DECARBOXYLATING"/>
    <property type="match status" value="1"/>
</dbReference>
<sequence length="343" mass="37354">MPALTSKHATVLVTGANGFIATWIVGYLLEQGYSVRAAVRIAKKGEHLLRTYASYGDKLKLVEVGDVSVDNAFDEAVKGVDGIIHTASPVGLYADEPSEMIDPAVKGVVGILQSAQKHAGHQLARIVITSSCAAISHFSTVPITLSEADWNDGPVKECEEKGRNADNLSKYAASKVLAAWEFVDKHKSEITWDIAVINPPWVFGPVKHDVASFETLPPSNQYFYNAVIKGDILGGFPAITTPGHGFVDVRDVAYAHIRALEAPAAGGERIICCAGSFVWQDIIDVANWLSPKPYHTIAKGEPGEKFRAITWNTEKQKRILGIKFRTLESIVRETLTQWAGRGY</sequence>
<dbReference type="InterPro" id="IPR001509">
    <property type="entry name" value="Epimerase_deHydtase"/>
</dbReference>
<evidence type="ECO:0000313" key="4">
    <source>
        <dbReference type="EMBL" id="RDB23611.1"/>
    </source>
</evidence>
<dbReference type="EMBL" id="LUEZ02000046">
    <property type="protein sequence ID" value="RDB23611.1"/>
    <property type="molecule type" value="Genomic_DNA"/>
</dbReference>
<dbReference type="SUPFAM" id="SSF51735">
    <property type="entry name" value="NAD(P)-binding Rossmann-fold domains"/>
    <property type="match status" value="1"/>
</dbReference>
<dbReference type="InterPro" id="IPR050425">
    <property type="entry name" value="NAD(P)_dehydrat-like"/>
</dbReference>
<dbReference type="FunCoup" id="A0A369JMZ4">
    <property type="interactions" value="60"/>
</dbReference>
<dbReference type="Gene3D" id="3.40.50.720">
    <property type="entry name" value="NAD(P)-binding Rossmann-like Domain"/>
    <property type="match status" value="1"/>
</dbReference>
<dbReference type="PANTHER" id="PTHR10366">
    <property type="entry name" value="NAD DEPENDENT EPIMERASE/DEHYDRATASE"/>
    <property type="match status" value="1"/>
</dbReference>
<reference evidence="4" key="1">
    <citation type="submission" date="2018-04" db="EMBL/GenBank/DDBJ databases">
        <title>Whole genome sequencing of Hypsizygus marmoreus.</title>
        <authorList>
            <person name="Choi I.-G."/>
            <person name="Min B."/>
            <person name="Kim J.-G."/>
            <person name="Kim S."/>
            <person name="Oh Y.-L."/>
            <person name="Kong W.-S."/>
            <person name="Park H."/>
            <person name="Jeong J."/>
            <person name="Song E.-S."/>
        </authorList>
    </citation>
    <scope>NUCLEOTIDE SEQUENCE [LARGE SCALE GENOMIC DNA]</scope>
    <source>
        <strain evidence="4">51987-8</strain>
    </source>
</reference>
<evidence type="ECO:0000259" key="3">
    <source>
        <dbReference type="Pfam" id="PF01370"/>
    </source>
</evidence>
<dbReference type="OrthoDB" id="2735536at2759"/>
<organism evidence="4 5">
    <name type="scientific">Hypsizygus marmoreus</name>
    <name type="common">White beech mushroom</name>
    <name type="synonym">Agaricus marmoreus</name>
    <dbReference type="NCBI Taxonomy" id="39966"/>
    <lineage>
        <taxon>Eukaryota</taxon>
        <taxon>Fungi</taxon>
        <taxon>Dikarya</taxon>
        <taxon>Basidiomycota</taxon>
        <taxon>Agaricomycotina</taxon>
        <taxon>Agaricomycetes</taxon>
        <taxon>Agaricomycetidae</taxon>
        <taxon>Agaricales</taxon>
        <taxon>Tricholomatineae</taxon>
        <taxon>Lyophyllaceae</taxon>
        <taxon>Hypsizygus</taxon>
    </lineage>
</organism>
<proteinExistence type="inferred from homology"/>
<dbReference type="InterPro" id="IPR036291">
    <property type="entry name" value="NAD(P)-bd_dom_sf"/>
</dbReference>
<gene>
    <name evidence="4" type="ORF">Hypma_009300</name>
</gene>
<name>A0A369JMZ4_HYPMA</name>
<keyword evidence="5" id="KW-1185">Reference proteome</keyword>
<dbReference type="Pfam" id="PF01370">
    <property type="entry name" value="Epimerase"/>
    <property type="match status" value="1"/>
</dbReference>
<keyword evidence="1" id="KW-0560">Oxidoreductase</keyword>
<dbReference type="InParanoid" id="A0A369JMZ4"/>
<comment type="caution">
    <text evidence="4">The sequence shown here is derived from an EMBL/GenBank/DDBJ whole genome shotgun (WGS) entry which is preliminary data.</text>
</comment>
<dbReference type="GO" id="GO:0016616">
    <property type="term" value="F:oxidoreductase activity, acting on the CH-OH group of donors, NAD or NADP as acceptor"/>
    <property type="evidence" value="ECO:0007669"/>
    <property type="project" value="TreeGrafter"/>
</dbReference>
<evidence type="ECO:0000256" key="1">
    <source>
        <dbReference type="ARBA" id="ARBA00023002"/>
    </source>
</evidence>
<dbReference type="STRING" id="39966.A0A369JMZ4"/>
<protein>
    <recommendedName>
        <fullName evidence="3">NAD-dependent epimerase/dehydratase domain-containing protein</fullName>
    </recommendedName>
</protein>
<accession>A0A369JMZ4</accession>
<dbReference type="AlphaFoldDB" id="A0A369JMZ4"/>
<dbReference type="Proteomes" id="UP000076154">
    <property type="component" value="Unassembled WGS sequence"/>
</dbReference>